<evidence type="ECO:0000256" key="1">
    <source>
        <dbReference type="ARBA" id="ARBA00004323"/>
    </source>
</evidence>
<evidence type="ECO:0000256" key="9">
    <source>
        <dbReference type="RuleBase" id="RU364020"/>
    </source>
</evidence>
<evidence type="ECO:0000256" key="7">
    <source>
        <dbReference type="ARBA" id="ARBA00023136"/>
    </source>
</evidence>
<keyword evidence="8 9" id="KW-0325">Glycoprotein</keyword>
<name>A0A7R8ZJR5_9CRUS</name>
<feature type="transmembrane region" description="Helical" evidence="9">
    <location>
        <begin position="85"/>
        <end position="103"/>
    </location>
</feature>
<keyword evidence="7 9" id="KW-0472">Membrane</keyword>
<dbReference type="Pfam" id="PF03567">
    <property type="entry name" value="Sulfotransfer_2"/>
    <property type="match status" value="1"/>
</dbReference>
<comment type="similarity">
    <text evidence="2 9">Belongs to the sulfotransferase 2 family.</text>
</comment>
<dbReference type="EMBL" id="OB661037">
    <property type="protein sequence ID" value="CAD7227109.1"/>
    <property type="molecule type" value="Genomic_DNA"/>
</dbReference>
<reference evidence="10" key="1">
    <citation type="submission" date="2020-11" db="EMBL/GenBank/DDBJ databases">
        <authorList>
            <person name="Tran Van P."/>
        </authorList>
    </citation>
    <scope>NUCLEOTIDE SEQUENCE</scope>
</reference>
<dbReference type="InterPro" id="IPR005331">
    <property type="entry name" value="Sulfotransferase"/>
</dbReference>
<dbReference type="GO" id="GO:0008146">
    <property type="term" value="F:sulfotransferase activity"/>
    <property type="evidence" value="ECO:0007669"/>
    <property type="project" value="InterPro"/>
</dbReference>
<accession>A0A7R8ZJR5</accession>
<dbReference type="EC" id="2.8.2.-" evidence="9"/>
<dbReference type="InterPro" id="IPR018011">
    <property type="entry name" value="Carb_sulfotrans_8-10"/>
</dbReference>
<evidence type="ECO:0000256" key="4">
    <source>
        <dbReference type="ARBA" id="ARBA00022692"/>
    </source>
</evidence>
<dbReference type="GO" id="GO:0000139">
    <property type="term" value="C:Golgi membrane"/>
    <property type="evidence" value="ECO:0007669"/>
    <property type="project" value="UniProtKB-SubCell"/>
</dbReference>
<keyword evidence="9" id="KW-0119">Carbohydrate metabolism</keyword>
<dbReference type="GO" id="GO:0016051">
    <property type="term" value="P:carbohydrate biosynthetic process"/>
    <property type="evidence" value="ECO:0007669"/>
    <property type="project" value="InterPro"/>
</dbReference>
<evidence type="ECO:0000256" key="5">
    <source>
        <dbReference type="ARBA" id="ARBA00022989"/>
    </source>
</evidence>
<keyword evidence="4 9" id="KW-0812">Transmembrane</keyword>
<organism evidence="10">
    <name type="scientific">Cyprideis torosa</name>
    <dbReference type="NCBI Taxonomy" id="163714"/>
    <lineage>
        <taxon>Eukaryota</taxon>
        <taxon>Metazoa</taxon>
        <taxon>Ecdysozoa</taxon>
        <taxon>Arthropoda</taxon>
        <taxon>Crustacea</taxon>
        <taxon>Oligostraca</taxon>
        <taxon>Ostracoda</taxon>
        <taxon>Podocopa</taxon>
        <taxon>Podocopida</taxon>
        <taxon>Cytherocopina</taxon>
        <taxon>Cytheroidea</taxon>
        <taxon>Cytherideidae</taxon>
        <taxon>Cyprideis</taxon>
    </lineage>
</organism>
<sequence length="407" mass="48012">MTTLNEVRSLTLKARPRDAHWSVESSEKTAAEDTTRVRASDALHLRRAMLRFLFGPRALGSRRARVTGNLLCPWNHHNSWVRTKWIILSVYLLVGFLIIWSLVAQSPTSERSRYGYKLHRHSHRFNEQFRQGPPLRQQSDDQKDELNDNEIDEFTRSMEHRMQQRRNLVKDVCRKNGIGQPVDPKGPKIEPAFKHPPTPQYSVFYFIIREDNLNLSWCPIYKSGSTSWLHIFSNLAGVDEEYIQNSGKQISEIARAIYPSIEAPEAKEILANSDLRFLIVRHPFIRLLSAYRDKLEDMRHRHEDGTEYFYRSYGRKIVQKYRQHTEQHQRDEPTFPEFVQYLIDTDSVYFDDHWMPYYLFCTPCLVNYDVIMKLETVDEDQRYLLVLAGLDEEFWPDLGSVVRGLES</sequence>
<dbReference type="PANTHER" id="PTHR12137">
    <property type="entry name" value="CARBOHYDRATE SULFOTRANSFERASE"/>
    <property type="match status" value="1"/>
</dbReference>
<evidence type="ECO:0000256" key="3">
    <source>
        <dbReference type="ARBA" id="ARBA00022679"/>
    </source>
</evidence>
<comment type="subcellular location">
    <subcellularLocation>
        <location evidence="1 9">Golgi apparatus membrane</location>
        <topology evidence="1 9">Single-pass type II membrane protein</topology>
    </subcellularLocation>
</comment>
<keyword evidence="6 9" id="KW-0333">Golgi apparatus</keyword>
<dbReference type="AlphaFoldDB" id="A0A7R8ZJR5"/>
<evidence type="ECO:0000256" key="2">
    <source>
        <dbReference type="ARBA" id="ARBA00006339"/>
    </source>
</evidence>
<gene>
    <name evidence="10" type="ORF">CTOB1V02_LOCUS5018</name>
</gene>
<dbReference type="PANTHER" id="PTHR12137:SF54">
    <property type="entry name" value="CARBOHYDRATE SULFOTRANSFERASE"/>
    <property type="match status" value="1"/>
</dbReference>
<dbReference type="OrthoDB" id="2019940at2759"/>
<proteinExistence type="inferred from homology"/>
<evidence type="ECO:0000256" key="8">
    <source>
        <dbReference type="ARBA" id="ARBA00023180"/>
    </source>
</evidence>
<keyword evidence="3 9" id="KW-0808">Transferase</keyword>
<evidence type="ECO:0000313" key="10">
    <source>
        <dbReference type="EMBL" id="CAD7227109.1"/>
    </source>
</evidence>
<keyword evidence="9" id="KW-0735">Signal-anchor</keyword>
<keyword evidence="5 9" id="KW-1133">Transmembrane helix</keyword>
<protein>
    <recommendedName>
        <fullName evidence="9">Carbohydrate sulfotransferase</fullName>
        <ecNumber evidence="9">2.8.2.-</ecNumber>
    </recommendedName>
</protein>
<evidence type="ECO:0000256" key="6">
    <source>
        <dbReference type="ARBA" id="ARBA00023034"/>
    </source>
</evidence>